<protein>
    <submittedName>
        <fullName evidence="1">Uncharacterized protein</fullName>
    </submittedName>
</protein>
<dbReference type="EMBL" id="VSSQ01034080">
    <property type="protein sequence ID" value="MPM85902.1"/>
    <property type="molecule type" value="Genomic_DNA"/>
</dbReference>
<comment type="caution">
    <text evidence="1">The sequence shown here is derived from an EMBL/GenBank/DDBJ whole genome shotgun (WGS) entry which is preliminary data.</text>
</comment>
<proteinExistence type="predicted"/>
<name>A0A645DBE9_9ZZZZ</name>
<gene>
    <name evidence="1" type="ORF">SDC9_132985</name>
</gene>
<dbReference type="AlphaFoldDB" id="A0A645DBE9"/>
<accession>A0A645DBE9</accession>
<reference evidence="1" key="1">
    <citation type="submission" date="2019-08" db="EMBL/GenBank/DDBJ databases">
        <authorList>
            <person name="Kucharzyk K."/>
            <person name="Murdoch R.W."/>
            <person name="Higgins S."/>
            <person name="Loffler F."/>
        </authorList>
    </citation>
    <scope>NUCLEOTIDE SEQUENCE</scope>
</reference>
<evidence type="ECO:0000313" key="1">
    <source>
        <dbReference type="EMBL" id="MPM85902.1"/>
    </source>
</evidence>
<organism evidence="1">
    <name type="scientific">bioreactor metagenome</name>
    <dbReference type="NCBI Taxonomy" id="1076179"/>
    <lineage>
        <taxon>unclassified sequences</taxon>
        <taxon>metagenomes</taxon>
        <taxon>ecological metagenomes</taxon>
    </lineage>
</organism>
<sequence>MNGHLQRFHAVKRVHGIDHVICHDFAAEQVHDADHERAMARDRRVGDVSRPDMIRTFNFELAQQIRKRLMLRMRIGCMEPGTRINRPQSQRFLQASNPLVIDLISPALQLRRQPGNAVKRSVQINIH</sequence>